<dbReference type="RefSeq" id="WP_074257280.1">
    <property type="nucleotide sequence ID" value="NZ_FSRL01000001.1"/>
</dbReference>
<dbReference type="EMBL" id="FSRL01000001">
    <property type="protein sequence ID" value="SIO19117.1"/>
    <property type="molecule type" value="Genomic_DNA"/>
</dbReference>
<dbReference type="InterPro" id="IPR027417">
    <property type="entry name" value="P-loop_NTPase"/>
</dbReference>
<dbReference type="SUPFAM" id="SSF52540">
    <property type="entry name" value="P-loop containing nucleoside triphosphate hydrolases"/>
    <property type="match status" value="1"/>
</dbReference>
<dbReference type="OrthoDB" id="7802556at2"/>
<evidence type="ECO:0000313" key="1">
    <source>
        <dbReference type="EMBL" id="SIO19117.1"/>
    </source>
</evidence>
<keyword evidence="2" id="KW-1185">Reference proteome</keyword>
<organism evidence="1 2">
    <name type="scientific">Vannielia litorea</name>
    <dbReference type="NCBI Taxonomy" id="1217970"/>
    <lineage>
        <taxon>Bacteria</taxon>
        <taxon>Pseudomonadati</taxon>
        <taxon>Pseudomonadota</taxon>
        <taxon>Alphaproteobacteria</taxon>
        <taxon>Rhodobacterales</taxon>
        <taxon>Paracoccaceae</taxon>
        <taxon>Vannielia</taxon>
    </lineage>
</organism>
<gene>
    <name evidence="1" type="ORF">SAMN05444002_3372</name>
</gene>
<reference evidence="2" key="1">
    <citation type="submission" date="2016-11" db="EMBL/GenBank/DDBJ databases">
        <authorList>
            <person name="Varghese N."/>
            <person name="Submissions S."/>
        </authorList>
    </citation>
    <scope>NUCLEOTIDE SEQUENCE [LARGE SCALE GENOMIC DNA]</scope>
    <source>
        <strain evidence="2">DSM 29440</strain>
    </source>
</reference>
<accession>A0A1N6HHB3</accession>
<dbReference type="AlphaFoldDB" id="A0A1N6HHB3"/>
<evidence type="ECO:0008006" key="3">
    <source>
        <dbReference type="Google" id="ProtNLM"/>
    </source>
</evidence>
<protein>
    <recommendedName>
        <fullName evidence="3">Nodulation protein NodH</fullName>
    </recommendedName>
</protein>
<dbReference type="Gene3D" id="3.40.50.300">
    <property type="entry name" value="P-loop containing nucleotide triphosphate hydrolases"/>
    <property type="match status" value="1"/>
</dbReference>
<dbReference type="Proteomes" id="UP000184932">
    <property type="component" value="Unassembled WGS sequence"/>
</dbReference>
<sequence length="478" mass="54049">MNDRFDYFVIFGEMRTGSNYLEENINRFKGLHCYGEAFNPHFVGHHNTRELFGMTLAAREADPLRLIERMKKNTEGLPGFRFFHDHDPRVLEACLPDPRCAKVILTRNPLESYVSRKIAAETGQWRLTDAKHRRDARIRFDAAEFEELVADLQAFQLLLLHEMQVTGQAGFYIDYEDINDLAVMNGLARFLGCKTQLEELSKKLKKQNPGGLEDKVVNFEEMQGALARLDRFDLTRTPNFEPRRGGVVPTYLACAQSPILHMPVKGAVLGPVEQWMAALDGVAPEALQRGFNQKTLRQWRRQNKGARSFSVVSHPLQRAHRVFCHHILRAEGEGAFTKIRQTLREGYKVPLPEGEPGEDYDTAAHHAAFLAYLKFLKANLAGQTGVRIDAAWASQAAVLQGFAELGQPDMVLREDQLELGLSQLLAQCGIESTPRLPDVEDEGAILLDAIIDDEIEQAALDAYQRDYLAFGFKRLKNS</sequence>
<dbReference type="STRING" id="1217970.SAMN05444002_3372"/>
<name>A0A1N6HHB3_9RHOB</name>
<evidence type="ECO:0000313" key="2">
    <source>
        <dbReference type="Proteomes" id="UP000184932"/>
    </source>
</evidence>
<proteinExistence type="predicted"/>